<gene>
    <name evidence="2" type="ORF">AVDCRST_MAG65-1286</name>
</gene>
<reference evidence="2" key="1">
    <citation type="submission" date="2020-02" db="EMBL/GenBank/DDBJ databases">
        <authorList>
            <person name="Meier V. D."/>
        </authorList>
    </citation>
    <scope>NUCLEOTIDE SEQUENCE</scope>
    <source>
        <strain evidence="2">AVDCRST_MAG65</strain>
    </source>
</reference>
<dbReference type="InterPro" id="IPR014717">
    <property type="entry name" value="Transl_elong_EF1B/ribsomal_bS6"/>
</dbReference>
<dbReference type="Gene3D" id="3.30.70.60">
    <property type="match status" value="1"/>
</dbReference>
<evidence type="ECO:0000313" key="2">
    <source>
        <dbReference type="EMBL" id="CAA9478234.1"/>
    </source>
</evidence>
<sequence>MTRTNQLLLALVVLTAAVSAFWFLALAPKREEAALLAEQIAAKQVELDTARSQVATYEKARAAYPANYATVARLGKAVPADDDVRSLMVQIDSAARRTGVEFELIDVGKGGPSAGRSKDDDDPAAVIPGAIANAGGFSTLPMSFAFQGSYFELSGFLTRLERFVTVSNRRIDVTGRLLLLQSISLVPDAKGFPAMRAQINASSYLVPPAEKLASGAAPATPTTPATGSTGSSAAPATTTATSTGAVR</sequence>
<evidence type="ECO:0000256" key="1">
    <source>
        <dbReference type="SAM" id="MobiDB-lite"/>
    </source>
</evidence>
<dbReference type="AlphaFoldDB" id="A0A6J4RY40"/>
<accession>A0A6J4RY40</accession>
<name>A0A6J4RY40_9ACTN</name>
<dbReference type="EMBL" id="CADCVL010000214">
    <property type="protein sequence ID" value="CAA9478234.1"/>
    <property type="molecule type" value="Genomic_DNA"/>
</dbReference>
<evidence type="ECO:0008006" key="3">
    <source>
        <dbReference type="Google" id="ProtNLM"/>
    </source>
</evidence>
<protein>
    <recommendedName>
        <fullName evidence="3">Type IV pilus biogenesis protein PilO</fullName>
    </recommendedName>
</protein>
<feature type="region of interest" description="Disordered" evidence="1">
    <location>
        <begin position="213"/>
        <end position="247"/>
    </location>
</feature>
<organism evidence="2">
    <name type="scientific">uncultured Solirubrobacteraceae bacterium</name>
    <dbReference type="NCBI Taxonomy" id="1162706"/>
    <lineage>
        <taxon>Bacteria</taxon>
        <taxon>Bacillati</taxon>
        <taxon>Actinomycetota</taxon>
        <taxon>Thermoleophilia</taxon>
        <taxon>Solirubrobacterales</taxon>
        <taxon>Solirubrobacteraceae</taxon>
        <taxon>environmental samples</taxon>
    </lineage>
</organism>
<proteinExistence type="predicted"/>